<dbReference type="PIRSF" id="PIRSF006603">
    <property type="entry name" value="DinF"/>
    <property type="match status" value="1"/>
</dbReference>
<accession>A0A9D1KCK2</accession>
<dbReference type="GO" id="GO:0046677">
    <property type="term" value="P:response to antibiotic"/>
    <property type="evidence" value="ECO:0007669"/>
    <property type="project" value="UniProtKB-KW"/>
</dbReference>
<comment type="caution">
    <text evidence="11">The sequence shown here is derived from an EMBL/GenBank/DDBJ whole genome shotgun (WGS) entry which is preliminary data.</text>
</comment>
<sequence length="460" mass="51463">MEKNERDAIDFGKENIPKLFRQMLIPTIIGMLFAASMTITDGIFVGRFVGSDALAAVNIVAPFFMLATGIGLMFGVGVSVVASVHLSRGRVKAANINITQAYSVSLFFTLIASALGLVFDRELAFLFGSSERLLPYVLEYLHRVLPFMAFYMLLQVGMFVIRLDGSPRFAMWCNAIPALVNLVLDYIFIVPLDWGIAGAAWAFDSGVVIGSLMIIIYTTKCSYTLRLYRIKLSRTSIRLTRRNIGYMLNIGTPAMLNEVAIACMMLIGNYVFIHYLGEDGVAAFSVACYCFPLVFMINNAIAQSAQPIISYNYGTGDFRRVRYTFRLALYTAVTCGLLAAFAVWFSIEPLIALFLEPGCNAYHIAVSGMAYFATGFLFFALNIVCIGYLQSIERARPAQLFTLLRGLLLLLVYFLTLHQWLGHKGIWLSVPASELTTFIFILSFFFVERMKDNRHKRKNT</sequence>
<dbReference type="InterPro" id="IPR045070">
    <property type="entry name" value="MATE_MepA-like"/>
</dbReference>
<dbReference type="PANTHER" id="PTHR43823:SF3">
    <property type="entry name" value="MULTIDRUG EXPORT PROTEIN MEPA"/>
    <property type="match status" value="1"/>
</dbReference>
<dbReference type="CDD" id="cd13143">
    <property type="entry name" value="MATE_MepA_like"/>
    <property type="match status" value="1"/>
</dbReference>
<feature type="transmembrane region" description="Helical" evidence="10">
    <location>
        <begin position="323"/>
        <end position="344"/>
    </location>
</feature>
<keyword evidence="4" id="KW-0813">Transport</keyword>
<dbReference type="Pfam" id="PF01554">
    <property type="entry name" value="MatE"/>
    <property type="match status" value="2"/>
</dbReference>
<evidence type="ECO:0000256" key="8">
    <source>
        <dbReference type="ARBA" id="ARBA00023136"/>
    </source>
</evidence>
<feature type="transmembrane region" description="Helical" evidence="10">
    <location>
        <begin position="244"/>
        <end position="268"/>
    </location>
</feature>
<dbReference type="InterPro" id="IPR002528">
    <property type="entry name" value="MATE_fam"/>
</dbReference>
<protein>
    <recommendedName>
        <fullName evidence="3">Multidrug export protein MepA</fullName>
    </recommendedName>
</protein>
<evidence type="ECO:0000256" key="9">
    <source>
        <dbReference type="ARBA" id="ARBA00023251"/>
    </source>
</evidence>
<dbReference type="Proteomes" id="UP000886722">
    <property type="component" value="Unassembled WGS sequence"/>
</dbReference>
<keyword evidence="6 10" id="KW-0812">Transmembrane</keyword>
<feature type="transmembrane region" description="Helical" evidence="10">
    <location>
        <begin position="59"/>
        <end position="86"/>
    </location>
</feature>
<keyword evidence="8 10" id="KW-0472">Membrane</keyword>
<feature type="transmembrane region" description="Helical" evidence="10">
    <location>
        <begin position="280"/>
        <end position="302"/>
    </location>
</feature>
<evidence type="ECO:0000256" key="5">
    <source>
        <dbReference type="ARBA" id="ARBA00022475"/>
    </source>
</evidence>
<feature type="transmembrane region" description="Helical" evidence="10">
    <location>
        <begin position="98"/>
        <end position="120"/>
    </location>
</feature>
<comment type="subcellular location">
    <subcellularLocation>
        <location evidence="1">Cell membrane</location>
        <topology evidence="1">Multi-pass membrane protein</topology>
    </subcellularLocation>
</comment>
<name>A0A9D1KCK2_9BACT</name>
<keyword evidence="7 10" id="KW-1133">Transmembrane helix</keyword>
<evidence type="ECO:0000256" key="1">
    <source>
        <dbReference type="ARBA" id="ARBA00004651"/>
    </source>
</evidence>
<organism evidence="11 12">
    <name type="scientific">Candidatus Caccoplasma intestinavium</name>
    <dbReference type="NCBI Taxonomy" id="2840716"/>
    <lineage>
        <taxon>Bacteria</taxon>
        <taxon>Pseudomonadati</taxon>
        <taxon>Bacteroidota</taxon>
        <taxon>Bacteroidia</taxon>
        <taxon>Bacteroidales</taxon>
        <taxon>Bacteroidaceae</taxon>
        <taxon>Bacteroidaceae incertae sedis</taxon>
        <taxon>Candidatus Caccoplasma</taxon>
    </lineage>
</organism>
<feature type="transmembrane region" description="Helical" evidence="10">
    <location>
        <begin position="20"/>
        <end position="39"/>
    </location>
</feature>
<reference evidence="11" key="2">
    <citation type="journal article" date="2021" name="PeerJ">
        <title>Extensive microbial diversity within the chicken gut microbiome revealed by metagenomics and culture.</title>
        <authorList>
            <person name="Gilroy R."/>
            <person name="Ravi A."/>
            <person name="Getino M."/>
            <person name="Pursley I."/>
            <person name="Horton D.L."/>
            <person name="Alikhan N.F."/>
            <person name="Baker D."/>
            <person name="Gharbi K."/>
            <person name="Hall N."/>
            <person name="Watson M."/>
            <person name="Adriaenssens E.M."/>
            <person name="Foster-Nyarko E."/>
            <person name="Jarju S."/>
            <person name="Secka A."/>
            <person name="Antonio M."/>
            <person name="Oren A."/>
            <person name="Chaudhuri R.R."/>
            <person name="La Ragione R."/>
            <person name="Hildebrand F."/>
            <person name="Pallen M.J."/>
        </authorList>
    </citation>
    <scope>NUCLEOTIDE SEQUENCE</scope>
    <source>
        <strain evidence="11">21143</strain>
    </source>
</reference>
<feature type="transmembrane region" description="Helical" evidence="10">
    <location>
        <begin position="426"/>
        <end position="447"/>
    </location>
</feature>
<reference evidence="11" key="1">
    <citation type="submission" date="2020-10" db="EMBL/GenBank/DDBJ databases">
        <authorList>
            <person name="Gilroy R."/>
        </authorList>
    </citation>
    <scope>NUCLEOTIDE SEQUENCE</scope>
    <source>
        <strain evidence="11">21143</strain>
    </source>
</reference>
<evidence type="ECO:0000313" key="12">
    <source>
        <dbReference type="Proteomes" id="UP000886722"/>
    </source>
</evidence>
<feature type="transmembrane region" description="Helical" evidence="10">
    <location>
        <begin position="364"/>
        <end position="389"/>
    </location>
</feature>
<evidence type="ECO:0000256" key="6">
    <source>
        <dbReference type="ARBA" id="ARBA00022692"/>
    </source>
</evidence>
<evidence type="ECO:0000256" key="10">
    <source>
        <dbReference type="SAM" id="Phobius"/>
    </source>
</evidence>
<dbReference type="EMBL" id="DVKT01000011">
    <property type="protein sequence ID" value="HIT38770.1"/>
    <property type="molecule type" value="Genomic_DNA"/>
</dbReference>
<feature type="transmembrane region" description="Helical" evidence="10">
    <location>
        <begin position="201"/>
        <end position="223"/>
    </location>
</feature>
<feature type="transmembrane region" description="Helical" evidence="10">
    <location>
        <begin position="169"/>
        <end position="189"/>
    </location>
</feature>
<dbReference type="InterPro" id="IPR051327">
    <property type="entry name" value="MATE_MepA_subfamily"/>
</dbReference>
<gene>
    <name evidence="11" type="ORF">IAD06_01835</name>
</gene>
<evidence type="ECO:0000256" key="3">
    <source>
        <dbReference type="ARBA" id="ARBA00022106"/>
    </source>
</evidence>
<comment type="similarity">
    <text evidence="2">Belongs to the multi antimicrobial extrusion (MATE) (TC 2.A.66.1) family. MepA subfamily.</text>
</comment>
<dbReference type="GO" id="GO:0015297">
    <property type="term" value="F:antiporter activity"/>
    <property type="evidence" value="ECO:0007669"/>
    <property type="project" value="InterPro"/>
</dbReference>
<dbReference type="AlphaFoldDB" id="A0A9D1KCK2"/>
<dbReference type="PANTHER" id="PTHR43823">
    <property type="entry name" value="SPORULATION PROTEIN YKVU"/>
    <property type="match status" value="1"/>
</dbReference>
<dbReference type="GO" id="GO:0042910">
    <property type="term" value="F:xenobiotic transmembrane transporter activity"/>
    <property type="evidence" value="ECO:0007669"/>
    <property type="project" value="InterPro"/>
</dbReference>
<evidence type="ECO:0000256" key="4">
    <source>
        <dbReference type="ARBA" id="ARBA00022448"/>
    </source>
</evidence>
<feature type="transmembrane region" description="Helical" evidence="10">
    <location>
        <begin position="140"/>
        <end position="162"/>
    </location>
</feature>
<dbReference type="InterPro" id="IPR048279">
    <property type="entry name" value="MdtK-like"/>
</dbReference>
<evidence type="ECO:0000256" key="7">
    <source>
        <dbReference type="ARBA" id="ARBA00022989"/>
    </source>
</evidence>
<evidence type="ECO:0000256" key="2">
    <source>
        <dbReference type="ARBA" id="ARBA00008417"/>
    </source>
</evidence>
<evidence type="ECO:0000313" key="11">
    <source>
        <dbReference type="EMBL" id="HIT38770.1"/>
    </source>
</evidence>
<feature type="transmembrane region" description="Helical" evidence="10">
    <location>
        <begin position="401"/>
        <end position="420"/>
    </location>
</feature>
<dbReference type="GO" id="GO:0005886">
    <property type="term" value="C:plasma membrane"/>
    <property type="evidence" value="ECO:0007669"/>
    <property type="project" value="UniProtKB-SubCell"/>
</dbReference>
<proteinExistence type="inferred from homology"/>
<keyword evidence="5" id="KW-1003">Cell membrane</keyword>
<keyword evidence="9" id="KW-0046">Antibiotic resistance</keyword>